<accession>A0A7U8GTG8</accession>
<dbReference type="Pfam" id="PF03143">
    <property type="entry name" value="GTP_EFTU_D3"/>
    <property type="match status" value="1"/>
</dbReference>
<dbReference type="RefSeq" id="WP_007020618.1">
    <property type="nucleotide sequence ID" value="NZ_CH724125.1"/>
</dbReference>
<name>A0A7U8GTG8_NEPCE</name>
<protein>
    <submittedName>
        <fullName evidence="6">Translation elongation factor Tu</fullName>
    </submittedName>
</protein>
<evidence type="ECO:0000313" key="7">
    <source>
        <dbReference type="Proteomes" id="UP000002171"/>
    </source>
</evidence>
<keyword evidence="3" id="KW-0648">Protein biosynthesis</keyword>
<proteinExistence type="predicted"/>
<organism evidence="6 7">
    <name type="scientific">Neptuniibacter caesariensis</name>
    <dbReference type="NCBI Taxonomy" id="207954"/>
    <lineage>
        <taxon>Bacteria</taxon>
        <taxon>Pseudomonadati</taxon>
        <taxon>Pseudomonadota</taxon>
        <taxon>Gammaproteobacteria</taxon>
        <taxon>Oceanospirillales</taxon>
        <taxon>Oceanospirillaceae</taxon>
        <taxon>Neptuniibacter</taxon>
    </lineage>
</organism>
<keyword evidence="4" id="KW-0342">GTP-binding</keyword>
<gene>
    <name evidence="6" type="ORF">MED92_14763</name>
</gene>
<dbReference type="InterPro" id="IPR009001">
    <property type="entry name" value="Transl_elong_EF1A/Init_IF2_C"/>
</dbReference>
<evidence type="ECO:0000256" key="1">
    <source>
        <dbReference type="ARBA" id="ARBA00022741"/>
    </source>
</evidence>
<dbReference type="GO" id="GO:0003746">
    <property type="term" value="F:translation elongation factor activity"/>
    <property type="evidence" value="ECO:0007669"/>
    <property type="project" value="UniProtKB-KW"/>
</dbReference>
<comment type="caution">
    <text evidence="6">The sequence shown here is derived from an EMBL/GenBank/DDBJ whole genome shotgun (WGS) entry which is preliminary data.</text>
</comment>
<keyword evidence="1" id="KW-0547">Nucleotide-binding</keyword>
<feature type="domain" description="Translation elongation factor EFTu/EF1A C-terminal" evidence="5">
    <location>
        <begin position="5"/>
        <end position="97"/>
    </location>
</feature>
<evidence type="ECO:0000256" key="4">
    <source>
        <dbReference type="ARBA" id="ARBA00023134"/>
    </source>
</evidence>
<sequence>MPVPKDIEAEIYYLTAEEGGRSAPAFTGYRPQFYYNEQDWDASHIYPDVDVAQPGETVRAYIGFLSPKEHIGKVHVGMEFLVREGARTVGKGVITKIIELEQSASNAK</sequence>
<keyword evidence="7" id="KW-1185">Reference proteome</keyword>
<dbReference type="AlphaFoldDB" id="A0A7U8GTG8"/>
<dbReference type="EMBL" id="AAOW01000003">
    <property type="protein sequence ID" value="EAR62308.1"/>
    <property type="molecule type" value="Genomic_DNA"/>
</dbReference>
<reference evidence="6 7" key="1">
    <citation type="submission" date="2006-02" db="EMBL/GenBank/DDBJ databases">
        <authorList>
            <person name="Pinhassi J."/>
            <person name="Pedros-Alio C."/>
            <person name="Ferriera S."/>
            <person name="Johnson J."/>
            <person name="Kravitz S."/>
            <person name="Halpern A."/>
            <person name="Remington K."/>
            <person name="Beeson K."/>
            <person name="Tran B."/>
            <person name="Rogers Y.-H."/>
            <person name="Friedman R."/>
            <person name="Venter J.C."/>
        </authorList>
    </citation>
    <scope>NUCLEOTIDE SEQUENCE [LARGE SCALE GENOMIC DNA]</scope>
    <source>
        <strain evidence="6 7">MED92</strain>
    </source>
</reference>
<evidence type="ECO:0000256" key="2">
    <source>
        <dbReference type="ARBA" id="ARBA00022768"/>
    </source>
</evidence>
<dbReference type="InterPro" id="IPR004160">
    <property type="entry name" value="Transl_elong_EFTu/EF1A_C"/>
</dbReference>
<dbReference type="OrthoDB" id="9803139at2"/>
<evidence type="ECO:0000256" key="3">
    <source>
        <dbReference type="ARBA" id="ARBA00022917"/>
    </source>
</evidence>
<dbReference type="GO" id="GO:0005525">
    <property type="term" value="F:GTP binding"/>
    <property type="evidence" value="ECO:0007669"/>
    <property type="project" value="UniProtKB-KW"/>
</dbReference>
<keyword evidence="2 6" id="KW-0251">Elongation factor</keyword>
<evidence type="ECO:0000313" key="6">
    <source>
        <dbReference type="EMBL" id="EAR62308.1"/>
    </source>
</evidence>
<dbReference type="SUPFAM" id="SSF50465">
    <property type="entry name" value="EF-Tu/eEF-1alpha/eIF2-gamma C-terminal domain"/>
    <property type="match status" value="1"/>
</dbReference>
<dbReference type="Gene3D" id="2.40.30.10">
    <property type="entry name" value="Translation factors"/>
    <property type="match status" value="1"/>
</dbReference>
<dbReference type="Proteomes" id="UP000002171">
    <property type="component" value="Unassembled WGS sequence"/>
</dbReference>
<evidence type="ECO:0000259" key="5">
    <source>
        <dbReference type="Pfam" id="PF03143"/>
    </source>
</evidence>